<feature type="compositionally biased region" description="Polar residues" evidence="1">
    <location>
        <begin position="469"/>
        <end position="480"/>
    </location>
</feature>
<dbReference type="CDD" id="cd00063">
    <property type="entry name" value="FN3"/>
    <property type="match status" value="2"/>
</dbReference>
<feature type="region of interest" description="Disordered" evidence="1">
    <location>
        <begin position="913"/>
        <end position="932"/>
    </location>
</feature>
<evidence type="ECO:0000259" key="3">
    <source>
        <dbReference type="PROSITE" id="PS50853"/>
    </source>
</evidence>
<evidence type="ECO:0000313" key="4">
    <source>
        <dbReference type="EMBL" id="CAK6441588.1"/>
    </source>
</evidence>
<dbReference type="Gene3D" id="2.60.40.10">
    <property type="entry name" value="Immunoglobulins"/>
    <property type="match status" value="2"/>
</dbReference>
<feature type="compositionally biased region" description="Polar residues" evidence="1">
    <location>
        <begin position="568"/>
        <end position="582"/>
    </location>
</feature>
<feature type="domain" description="Fibronectin type-III" evidence="3">
    <location>
        <begin position="116"/>
        <end position="214"/>
    </location>
</feature>
<evidence type="ECO:0000256" key="2">
    <source>
        <dbReference type="SAM" id="SignalP"/>
    </source>
</evidence>
<feature type="region of interest" description="Disordered" evidence="1">
    <location>
        <begin position="542"/>
        <end position="621"/>
    </location>
</feature>
<accession>A0ABN9ZTM4</accession>
<keyword evidence="2" id="KW-0732">Signal</keyword>
<feature type="compositionally biased region" description="Polar residues" evidence="1">
    <location>
        <begin position="920"/>
        <end position="932"/>
    </location>
</feature>
<sequence length="1164" mass="127840">MLSSLGCLLLCGSFALALGNAQKLPKGKRPNLKVHINTTSDSIFLKFLRPNPNVKLEGFLLGYGSNLSPNQYFPLPPEGKYTEALVDAEPKYLIVVRPAPPPSQKKSCSGKSRSRKPLQLVVGTLTPSSVFLSWGFLINPHHDWTLPSHCPNDRVYTIRYREKDKEKKWIFQLCPATETIVENLKPNTVYEFGVKDNVEGGIWSKIFNHKTIIGSINKVNGKIQSTYDQSNTVPAYVPRKLIPITIIKQVIQNVTHRASIKPPDRTPIGGTILVHLVIPGLNETTVKLPTSIMFEISDAIKTQLAKNETLALPAESKTPKVEKIPAQPITVLSEKTPERSQTILIPRFELPLSTLAPKRLPEFPQAKTPFPFEKPGGALASSEKPWIAPITKTSEDSKVLPPQTAAYEVFSSPTTPDEPEISEPHTATRDPFLDSVPPKTSRTLEQPRATLAPSETAFIPQKLEIITSPEMQPTTPAPLQTTSTRHRRPKPPRTKPGRTKSPGTTTSKLSKSPEPTWTTLAPSKTQFISLKPKIPLSPEVTHIKPAPEPLTPTPSQSTIALEPGTLETKPSTTTLAPKQTARTPPKARPSSHPRVPQTQPAPKVFQHVTSKPKMSPRPEVPYTPPAPGGVLLPHKPDHGASQSESVLQPVTFRIDPPETTIAPLDTRSSPFVPLISPSSSQEELQTILAETDQATQELFTTKIPPTTELAKTTRAPHRLYTIPVRPKIPEKPDIRPVLNKTTTRPIRPKPSGMPKGNEIGTGVKQPPNPSGAGRNVSMDSTHFTKKPATIPGTRHPPLPPRPVPPRRKPLPPNNVTGKPGSAGIISSGLGTSPPLRATLRPIGPTSERTESDKKDPTASASGEDLGDTTDFSSSPTRETDPLGKPRFVGPHVKYITKPDDRPCSITDSIKRFPKEEPTEGNATSPPQNPPSNLTVVTVEGCPSFVILDWEKPLNDTVTEYEVISRENGSFSGKNKSIQITNQTFSTVENLKPNTSYEFQVKPKNPLGEGPLSNTVAFSTESADPRVSEPVSGGRDAIWTERPFDSDSYSECKGKQYVKRTWYKKFVGVQLCNSLRYKIYLSDSLAGKFYNIGDQRGHGEDHCQFVDSFLDGHTGQQLTSEQLPTKQGYFRAVRQEPVQFGEIGGHTQINYVQWYECGTTIPGKW</sequence>
<dbReference type="InterPro" id="IPR013783">
    <property type="entry name" value="Ig-like_fold"/>
</dbReference>
<organism evidence="4 5">
    <name type="scientific">Pipistrellus nathusii</name>
    <name type="common">Nathusius' pipistrelle</name>
    <dbReference type="NCBI Taxonomy" id="59473"/>
    <lineage>
        <taxon>Eukaryota</taxon>
        <taxon>Metazoa</taxon>
        <taxon>Chordata</taxon>
        <taxon>Craniata</taxon>
        <taxon>Vertebrata</taxon>
        <taxon>Euteleostomi</taxon>
        <taxon>Mammalia</taxon>
        <taxon>Eutheria</taxon>
        <taxon>Laurasiatheria</taxon>
        <taxon>Chiroptera</taxon>
        <taxon>Yangochiroptera</taxon>
        <taxon>Vespertilionidae</taxon>
        <taxon>Pipistrellus</taxon>
    </lineage>
</organism>
<feature type="compositionally biased region" description="Basic and acidic residues" evidence="1">
    <location>
        <begin position="422"/>
        <end position="432"/>
    </location>
</feature>
<feature type="compositionally biased region" description="Polar residues" evidence="1">
    <location>
        <begin position="503"/>
        <end position="519"/>
    </location>
</feature>
<gene>
    <name evidence="4" type="ORF">MPIPNATIZW_LOCUS9894</name>
</gene>
<feature type="compositionally biased region" description="Basic and acidic residues" evidence="1">
    <location>
        <begin position="847"/>
        <end position="856"/>
    </location>
</feature>
<protein>
    <recommendedName>
        <fullName evidence="3">Fibronectin type-III domain-containing protein</fullName>
    </recommendedName>
</protein>
<keyword evidence="5" id="KW-1185">Reference proteome</keyword>
<dbReference type="InterPro" id="IPR003961">
    <property type="entry name" value="FN3_dom"/>
</dbReference>
<dbReference type="InterPro" id="IPR036116">
    <property type="entry name" value="FN3_sf"/>
</dbReference>
<dbReference type="SUPFAM" id="SSF49265">
    <property type="entry name" value="Fibronectin type III"/>
    <property type="match status" value="2"/>
</dbReference>
<dbReference type="InterPro" id="IPR049109">
    <property type="entry name" value="TARSH/FNDC1_C"/>
</dbReference>
<dbReference type="Pfam" id="PF00041">
    <property type="entry name" value="fn3"/>
    <property type="match status" value="1"/>
</dbReference>
<dbReference type="PANTHER" id="PTHR23197">
    <property type="entry name" value="TARSH-RELATED FIBRONECTIN DOMAIN-CONTAINING"/>
    <property type="match status" value="1"/>
</dbReference>
<name>A0ABN9ZTM4_PIPNA</name>
<feature type="compositionally biased region" description="Basic and acidic residues" evidence="1">
    <location>
        <begin position="896"/>
        <end position="907"/>
    </location>
</feature>
<reference evidence="4" key="1">
    <citation type="submission" date="2023-12" db="EMBL/GenBank/DDBJ databases">
        <authorList>
            <person name="Brown T."/>
        </authorList>
    </citation>
    <scope>NUCLEOTIDE SEQUENCE</scope>
</reference>
<evidence type="ECO:0000256" key="1">
    <source>
        <dbReference type="SAM" id="MobiDB-lite"/>
    </source>
</evidence>
<feature type="chain" id="PRO_5046576808" description="Fibronectin type-III domain-containing protein" evidence="2">
    <location>
        <begin position="22"/>
        <end position="1164"/>
    </location>
</feature>
<dbReference type="Proteomes" id="UP001314169">
    <property type="component" value="Chromosome 2"/>
</dbReference>
<feature type="signal peptide" evidence="2">
    <location>
        <begin position="1"/>
        <end position="21"/>
    </location>
</feature>
<dbReference type="Pfam" id="PF21731">
    <property type="entry name" value="TARSH_C"/>
    <property type="match status" value="1"/>
</dbReference>
<dbReference type="PANTHER" id="PTHR23197:SF10">
    <property type="entry name" value="TARGET OF NESH-SH3"/>
    <property type="match status" value="1"/>
</dbReference>
<feature type="domain" description="Fibronectin type-III" evidence="3">
    <location>
        <begin position="929"/>
        <end position="1022"/>
    </location>
</feature>
<feature type="compositionally biased region" description="Pro residues" evidence="1">
    <location>
        <begin position="794"/>
        <end position="803"/>
    </location>
</feature>
<feature type="region of interest" description="Disordered" evidence="1">
    <location>
        <begin position="408"/>
        <end position="519"/>
    </location>
</feature>
<evidence type="ECO:0000313" key="5">
    <source>
        <dbReference type="Proteomes" id="UP001314169"/>
    </source>
</evidence>
<dbReference type="PROSITE" id="PS50853">
    <property type="entry name" value="FN3"/>
    <property type="match status" value="2"/>
</dbReference>
<feature type="region of interest" description="Disordered" evidence="1">
    <location>
        <begin position="727"/>
        <end position="907"/>
    </location>
</feature>
<feature type="compositionally biased region" description="Basic residues" evidence="1">
    <location>
        <begin position="484"/>
        <end position="498"/>
    </location>
</feature>
<proteinExistence type="predicted"/>
<dbReference type="SMART" id="SM00060">
    <property type="entry name" value="FN3"/>
    <property type="match status" value="2"/>
</dbReference>
<dbReference type="EMBL" id="OY882859">
    <property type="protein sequence ID" value="CAK6441588.1"/>
    <property type="molecule type" value="Genomic_DNA"/>
</dbReference>